<dbReference type="AlphaFoldDB" id="A0A0R3PE07"/>
<organism evidence="3">
    <name type="scientific">Angiostrongylus costaricensis</name>
    <name type="common">Nematode worm</name>
    <dbReference type="NCBI Taxonomy" id="334426"/>
    <lineage>
        <taxon>Eukaryota</taxon>
        <taxon>Metazoa</taxon>
        <taxon>Ecdysozoa</taxon>
        <taxon>Nematoda</taxon>
        <taxon>Chromadorea</taxon>
        <taxon>Rhabditida</taxon>
        <taxon>Rhabditina</taxon>
        <taxon>Rhabditomorpha</taxon>
        <taxon>Strongyloidea</taxon>
        <taxon>Metastrongylidae</taxon>
        <taxon>Angiostrongylus</taxon>
    </lineage>
</organism>
<keyword evidence="2" id="KW-1185">Reference proteome</keyword>
<evidence type="ECO:0000313" key="2">
    <source>
        <dbReference type="Proteomes" id="UP000267027"/>
    </source>
</evidence>
<dbReference type="WBParaSite" id="ACOC_0000224201-mRNA-1">
    <property type="protein sequence ID" value="ACOC_0000224201-mRNA-1"/>
    <property type="gene ID" value="ACOC_0000224201"/>
</dbReference>
<protein>
    <submittedName>
        <fullName evidence="3">Cytochrome P450</fullName>
    </submittedName>
</protein>
<dbReference type="EMBL" id="UYYA01000423">
    <property type="protein sequence ID" value="VDM53828.1"/>
    <property type="molecule type" value="Genomic_DNA"/>
</dbReference>
<evidence type="ECO:0000313" key="1">
    <source>
        <dbReference type="EMBL" id="VDM53828.1"/>
    </source>
</evidence>
<proteinExistence type="predicted"/>
<reference evidence="1 2" key="2">
    <citation type="submission" date="2018-11" db="EMBL/GenBank/DDBJ databases">
        <authorList>
            <consortium name="Pathogen Informatics"/>
        </authorList>
    </citation>
    <scope>NUCLEOTIDE SEQUENCE [LARGE SCALE GENOMIC DNA]</scope>
    <source>
        <strain evidence="1 2">Costa Rica</strain>
    </source>
</reference>
<sequence>MLRSGNVAEPDECHSSYKLTGSMEFYDSYESLTETRSEHHDEEKEMVASQLGPKVLDVIRPELLREKAQYNNNPKNVINVGYNI</sequence>
<accession>A0A0R3PE07</accession>
<dbReference type="Proteomes" id="UP000267027">
    <property type="component" value="Unassembled WGS sequence"/>
</dbReference>
<reference evidence="3" key="1">
    <citation type="submission" date="2017-02" db="UniProtKB">
        <authorList>
            <consortium name="WormBaseParasite"/>
        </authorList>
    </citation>
    <scope>IDENTIFICATION</scope>
</reference>
<evidence type="ECO:0000313" key="3">
    <source>
        <dbReference type="WBParaSite" id="ACOC_0000224201-mRNA-1"/>
    </source>
</evidence>
<name>A0A0R3PE07_ANGCS</name>
<gene>
    <name evidence="1" type="ORF">ACOC_LOCUS2243</name>
</gene>